<feature type="region of interest" description="Disordered" evidence="1">
    <location>
        <begin position="139"/>
        <end position="181"/>
    </location>
</feature>
<protein>
    <submittedName>
        <fullName evidence="2">Uncharacterized protein</fullName>
    </submittedName>
</protein>
<dbReference type="Proteomes" id="UP000321393">
    <property type="component" value="Unassembled WGS sequence"/>
</dbReference>
<organism evidence="2 3">
    <name type="scientific">Cucumis melo var. makuwa</name>
    <name type="common">Oriental melon</name>
    <dbReference type="NCBI Taxonomy" id="1194695"/>
    <lineage>
        <taxon>Eukaryota</taxon>
        <taxon>Viridiplantae</taxon>
        <taxon>Streptophyta</taxon>
        <taxon>Embryophyta</taxon>
        <taxon>Tracheophyta</taxon>
        <taxon>Spermatophyta</taxon>
        <taxon>Magnoliopsida</taxon>
        <taxon>eudicotyledons</taxon>
        <taxon>Gunneridae</taxon>
        <taxon>Pentapetalae</taxon>
        <taxon>rosids</taxon>
        <taxon>fabids</taxon>
        <taxon>Cucurbitales</taxon>
        <taxon>Cucurbitaceae</taxon>
        <taxon>Benincaseae</taxon>
        <taxon>Cucumis</taxon>
    </lineage>
</organism>
<evidence type="ECO:0000313" key="3">
    <source>
        <dbReference type="Proteomes" id="UP000321393"/>
    </source>
</evidence>
<accession>A0A5A7TJU0</accession>
<evidence type="ECO:0000313" key="2">
    <source>
        <dbReference type="EMBL" id="KAA0043584.1"/>
    </source>
</evidence>
<gene>
    <name evidence="2" type="ORF">E6C27_scaffold320G00130</name>
</gene>
<proteinExistence type="predicted"/>
<comment type="caution">
    <text evidence="2">The sequence shown here is derived from an EMBL/GenBank/DDBJ whole genome shotgun (WGS) entry which is preliminary data.</text>
</comment>
<reference evidence="2 3" key="1">
    <citation type="submission" date="2019-08" db="EMBL/GenBank/DDBJ databases">
        <title>Draft genome sequences of two oriental melons (Cucumis melo L. var makuwa).</title>
        <authorList>
            <person name="Kwon S.-Y."/>
        </authorList>
    </citation>
    <scope>NUCLEOTIDE SEQUENCE [LARGE SCALE GENOMIC DNA]</scope>
    <source>
        <strain evidence="3">cv. SW 3</strain>
        <tissue evidence="2">Leaf</tissue>
    </source>
</reference>
<evidence type="ECO:0000256" key="1">
    <source>
        <dbReference type="SAM" id="MobiDB-lite"/>
    </source>
</evidence>
<name>A0A5A7TJU0_CUCMM</name>
<feature type="compositionally biased region" description="Basic and acidic residues" evidence="1">
    <location>
        <begin position="139"/>
        <end position="155"/>
    </location>
</feature>
<dbReference type="EMBL" id="SSTE01015080">
    <property type="protein sequence ID" value="KAA0043584.1"/>
    <property type="molecule type" value="Genomic_DNA"/>
</dbReference>
<sequence>MEEPLTSNEVKHLDGEEFSDGVNRIRADVINLFYKGYICKTEHYAMVKRKKVDFRLEAINVLYGLHDNAIGHVIVKNPTEQDIFDDPLADQGDERLQDLLQDSLCDLLAFIGDTCKESENTTLTLVVLSNKNILEKAIDDPLQKRKQVDSEDASKTRQPSPPKQSPKPTMQDTKQKEAIRDDDDDDEYYFKFINENVSQPLRYGFEDVFQCQANLQETQLQNQKPLQDLELKPDSQCICHQA</sequence>
<dbReference type="AlphaFoldDB" id="A0A5A7TJU0"/>